<dbReference type="InterPro" id="IPR002347">
    <property type="entry name" value="SDR_fam"/>
</dbReference>
<dbReference type="InterPro" id="IPR020904">
    <property type="entry name" value="Sc_DH/Rdtase_CS"/>
</dbReference>
<organism evidence="4 5">
    <name type="scientific">Aquabacterium lacunae</name>
    <dbReference type="NCBI Taxonomy" id="2528630"/>
    <lineage>
        <taxon>Bacteria</taxon>
        <taxon>Pseudomonadati</taxon>
        <taxon>Pseudomonadota</taxon>
        <taxon>Betaproteobacteria</taxon>
        <taxon>Burkholderiales</taxon>
        <taxon>Aquabacterium</taxon>
    </lineage>
</organism>
<accession>A0A4Q9GYJ8</accession>
<sequence length="259" mass="26139">MDVHDRCVVVTGGASGLGLAVTEALVVAGARVLVADVNRVQGEAVADRLGPAVRFQCTDVADAGSVAAAVQAAQAHAAHCAQGLGGLVQCAGVAVGRKVLGADGLHPPELFARTLAVNLTGVFLMLACMAQALAVQAPDPQGQRGVIVNTASIAAYDGQVGQAAYAASKGGVVAMTLPLARELAAQGVRVMTVAPGLMQTPMLAGLPDKVQAALGASVPFPARTGLPQEFAALVLHIFANDYLNGEVIRLDGALRMAPR</sequence>
<dbReference type="PRINTS" id="PR00080">
    <property type="entry name" value="SDRFAMILY"/>
</dbReference>
<dbReference type="Pfam" id="PF00106">
    <property type="entry name" value="adh_short"/>
    <property type="match status" value="1"/>
</dbReference>
<dbReference type="OrthoDB" id="9794138at2"/>
<feature type="domain" description="Ketoreductase" evidence="3">
    <location>
        <begin position="6"/>
        <end position="206"/>
    </location>
</feature>
<dbReference type="SUPFAM" id="SSF51735">
    <property type="entry name" value="NAD(P)-binding Rossmann-fold domains"/>
    <property type="match status" value="1"/>
</dbReference>
<dbReference type="PANTHER" id="PTHR43658">
    <property type="entry name" value="SHORT-CHAIN DEHYDROGENASE/REDUCTASE"/>
    <property type="match status" value="1"/>
</dbReference>
<dbReference type="RefSeq" id="WP_130967770.1">
    <property type="nucleotide sequence ID" value="NZ_SIXI01000003.1"/>
</dbReference>
<dbReference type="InterPro" id="IPR036291">
    <property type="entry name" value="NAD(P)-bd_dom_sf"/>
</dbReference>
<dbReference type="EMBL" id="SIXI01000003">
    <property type="protein sequence ID" value="TBO31315.1"/>
    <property type="molecule type" value="Genomic_DNA"/>
</dbReference>
<comment type="similarity">
    <text evidence="2">Belongs to the short-chain dehydrogenases/reductases (SDR) family.</text>
</comment>
<dbReference type="PROSITE" id="PS00061">
    <property type="entry name" value="ADH_SHORT"/>
    <property type="match status" value="1"/>
</dbReference>
<evidence type="ECO:0000256" key="1">
    <source>
        <dbReference type="ARBA" id="ARBA00023002"/>
    </source>
</evidence>
<evidence type="ECO:0000259" key="3">
    <source>
        <dbReference type="SMART" id="SM00822"/>
    </source>
</evidence>
<evidence type="ECO:0000313" key="5">
    <source>
        <dbReference type="Proteomes" id="UP000292120"/>
    </source>
</evidence>
<gene>
    <name evidence="4" type="ORF">EYS42_08700</name>
</gene>
<name>A0A4Q9GYJ8_9BURK</name>
<dbReference type="SMART" id="SM00822">
    <property type="entry name" value="PKS_KR"/>
    <property type="match status" value="1"/>
</dbReference>
<proteinExistence type="inferred from homology"/>
<comment type="caution">
    <text evidence="4">The sequence shown here is derived from an EMBL/GenBank/DDBJ whole genome shotgun (WGS) entry which is preliminary data.</text>
</comment>
<dbReference type="InterPro" id="IPR057326">
    <property type="entry name" value="KR_dom"/>
</dbReference>
<dbReference type="Gene3D" id="3.40.50.720">
    <property type="entry name" value="NAD(P)-binding Rossmann-like Domain"/>
    <property type="match status" value="1"/>
</dbReference>
<dbReference type="Proteomes" id="UP000292120">
    <property type="component" value="Unassembled WGS sequence"/>
</dbReference>
<evidence type="ECO:0000256" key="2">
    <source>
        <dbReference type="RuleBase" id="RU000363"/>
    </source>
</evidence>
<evidence type="ECO:0000313" key="4">
    <source>
        <dbReference type="EMBL" id="TBO31315.1"/>
    </source>
</evidence>
<keyword evidence="1" id="KW-0560">Oxidoreductase</keyword>
<dbReference type="AlphaFoldDB" id="A0A4Q9GYJ8"/>
<dbReference type="PRINTS" id="PR00081">
    <property type="entry name" value="GDHRDH"/>
</dbReference>
<protein>
    <submittedName>
        <fullName evidence="4">SDR family NAD(P)-dependent oxidoreductase</fullName>
    </submittedName>
</protein>
<keyword evidence="5" id="KW-1185">Reference proteome</keyword>
<dbReference type="GO" id="GO:0016491">
    <property type="term" value="F:oxidoreductase activity"/>
    <property type="evidence" value="ECO:0007669"/>
    <property type="project" value="UniProtKB-KW"/>
</dbReference>
<dbReference type="PANTHER" id="PTHR43658:SF8">
    <property type="entry name" value="17-BETA-HYDROXYSTEROID DEHYDROGENASE 14-RELATED"/>
    <property type="match status" value="1"/>
</dbReference>
<reference evidence="4 5" key="1">
    <citation type="submission" date="2019-02" db="EMBL/GenBank/DDBJ databases">
        <title>Aquabacterium sp. strain KMB7.</title>
        <authorList>
            <person name="Chen W.-M."/>
        </authorList>
    </citation>
    <scope>NUCLEOTIDE SEQUENCE [LARGE SCALE GENOMIC DNA]</scope>
    <source>
        <strain evidence="4 5">KMB7</strain>
    </source>
</reference>